<dbReference type="AlphaFoldDB" id="A0A8J2MD59"/>
<organism evidence="1 2">
    <name type="scientific">Cercopithifilaria johnstoni</name>
    <dbReference type="NCBI Taxonomy" id="2874296"/>
    <lineage>
        <taxon>Eukaryota</taxon>
        <taxon>Metazoa</taxon>
        <taxon>Ecdysozoa</taxon>
        <taxon>Nematoda</taxon>
        <taxon>Chromadorea</taxon>
        <taxon>Rhabditida</taxon>
        <taxon>Spirurina</taxon>
        <taxon>Spiruromorpha</taxon>
        <taxon>Filarioidea</taxon>
        <taxon>Onchocercidae</taxon>
        <taxon>Cercopithifilaria</taxon>
    </lineage>
</organism>
<reference evidence="1" key="1">
    <citation type="submission" date="2021-09" db="EMBL/GenBank/DDBJ databases">
        <authorList>
            <consortium name="Pathogen Informatics"/>
        </authorList>
    </citation>
    <scope>NUCLEOTIDE SEQUENCE</scope>
</reference>
<sequence length="72" mass="8141">MYEKVVKERGLVDFIGKTASELHPCINFRNIIVEDTGFDCVGRTAYDICRMCLVCIRFCFSEGECPLKADVA</sequence>
<proteinExistence type="predicted"/>
<name>A0A8J2MD59_9BILA</name>
<comment type="caution">
    <text evidence="1">The sequence shown here is derived from an EMBL/GenBank/DDBJ whole genome shotgun (WGS) entry which is preliminary data.</text>
</comment>
<accession>A0A8J2MD59</accession>
<dbReference type="Proteomes" id="UP000746747">
    <property type="component" value="Unassembled WGS sequence"/>
</dbReference>
<evidence type="ECO:0000313" key="1">
    <source>
        <dbReference type="EMBL" id="CAG9539425.1"/>
    </source>
</evidence>
<dbReference type="EMBL" id="CAKAEH010001787">
    <property type="protein sequence ID" value="CAG9539425.1"/>
    <property type="molecule type" value="Genomic_DNA"/>
</dbReference>
<keyword evidence="2" id="KW-1185">Reference proteome</keyword>
<gene>
    <name evidence="1" type="ORF">CJOHNSTONI_LOCUS9025</name>
</gene>
<evidence type="ECO:0000313" key="2">
    <source>
        <dbReference type="Proteomes" id="UP000746747"/>
    </source>
</evidence>
<protein>
    <submittedName>
        <fullName evidence="1">Uncharacterized protein</fullName>
    </submittedName>
</protein>